<sequence>MDSSRESTATLPGDVLQALCPIEALVDTLEPEQVPDQLLDASENSDVSMRRLIMAVDFGTTYSAIAYVALEPGETGDYLDPARIHTIQNYPADVTFGSLDDDMRSEVPTEVIYPLDRDFRKKESLDTQETEAPQSDVPTPGTGLTEAHGDPGDPLAIFGGHRDDDSDRMSIDETTSFRWGYETHEAWGRSATHVDPKNRPLARFKLLLDSSPRTQTIRDELNVTLQELKKKKVIKDSLDVIADFLTCLLRHAKSELENAGLFVDDYKLETILCVPAIWSQKACRDMQTAMAKAMGRAGFQGVDVKNNSIENLFIVSEPEAAAAFVLGNSRDIMPGNTFVLLDAGGGTVDANTYKVSTTTPLRLTQEVVPPGGGLYGSSYINESFRALLRDLLADETYLESQDNTINARIEKIMIHDFEQRLKRGFDCYSAKGNKFFDVPGLRANPEKKFGRGTLQISVSKIQEMFLERMDGIGSVMEEQICKALENHTAKVLLIGGFASATAVARGAVLRAINKERGPRREILYVSDRSTESHYQLRHPKNAGAEKVGEIVVDFTSLRTDGLIEPVEQVIGKRGTLVGKRHYRVTYTMVIKVVDRDLRCYAIYNGEVKKRCKINIASAFRPGVK</sequence>
<feature type="region of interest" description="Disordered" evidence="1">
    <location>
        <begin position="122"/>
        <end position="167"/>
    </location>
</feature>
<dbReference type="InterPro" id="IPR043129">
    <property type="entry name" value="ATPase_NBD"/>
</dbReference>
<accession>A0AAD4HUQ6</accession>
<name>A0AAD4HUQ6_9PEZI</name>
<dbReference type="SUPFAM" id="SSF53067">
    <property type="entry name" value="Actin-like ATPase domain"/>
    <property type="match status" value="1"/>
</dbReference>
<evidence type="ECO:0000313" key="3">
    <source>
        <dbReference type="Proteomes" id="UP001197093"/>
    </source>
</evidence>
<dbReference type="PANTHER" id="PTHR42749">
    <property type="entry name" value="CELL SHAPE-DETERMINING PROTEIN MREB"/>
    <property type="match status" value="1"/>
</dbReference>
<dbReference type="Gene3D" id="3.30.420.40">
    <property type="match status" value="1"/>
</dbReference>
<protein>
    <submittedName>
        <fullName evidence="2">Uncharacterized protein</fullName>
    </submittedName>
</protein>
<keyword evidence="3" id="KW-1185">Reference proteome</keyword>
<evidence type="ECO:0000313" key="2">
    <source>
        <dbReference type="EMBL" id="KAG7284732.1"/>
    </source>
</evidence>
<dbReference type="PANTHER" id="PTHR42749:SF8">
    <property type="entry name" value="HSP70 FAMILY PROTEIN (AFU_ORTHOLOGUE AFUA_3G13740)"/>
    <property type="match status" value="1"/>
</dbReference>
<proteinExistence type="predicted"/>
<organism evidence="2 3">
    <name type="scientific">Staphylotrichum longicolle</name>
    <dbReference type="NCBI Taxonomy" id="669026"/>
    <lineage>
        <taxon>Eukaryota</taxon>
        <taxon>Fungi</taxon>
        <taxon>Dikarya</taxon>
        <taxon>Ascomycota</taxon>
        <taxon>Pezizomycotina</taxon>
        <taxon>Sordariomycetes</taxon>
        <taxon>Sordariomycetidae</taxon>
        <taxon>Sordariales</taxon>
        <taxon>Chaetomiaceae</taxon>
        <taxon>Staphylotrichum</taxon>
    </lineage>
</organism>
<dbReference type="Proteomes" id="UP001197093">
    <property type="component" value="Unassembled WGS sequence"/>
</dbReference>
<dbReference type="CDD" id="cd10170">
    <property type="entry name" value="ASKHA_NBD_HSP70"/>
    <property type="match status" value="1"/>
</dbReference>
<gene>
    <name evidence="2" type="ORF">NEMBOFW57_009342</name>
</gene>
<evidence type="ECO:0000256" key="1">
    <source>
        <dbReference type="SAM" id="MobiDB-lite"/>
    </source>
</evidence>
<dbReference type="AlphaFoldDB" id="A0AAD4HUQ6"/>
<reference evidence="2" key="1">
    <citation type="submission" date="2023-02" db="EMBL/GenBank/DDBJ databases">
        <authorList>
            <person name="Palmer J.M."/>
        </authorList>
    </citation>
    <scope>NUCLEOTIDE SEQUENCE</scope>
    <source>
        <strain evidence="2">FW57</strain>
    </source>
</reference>
<comment type="caution">
    <text evidence="2">The sequence shown here is derived from an EMBL/GenBank/DDBJ whole genome shotgun (WGS) entry which is preliminary data.</text>
</comment>
<dbReference type="EMBL" id="JAHCVI010000005">
    <property type="protein sequence ID" value="KAG7284732.1"/>
    <property type="molecule type" value="Genomic_DNA"/>
</dbReference>